<proteinExistence type="predicted"/>
<evidence type="ECO:0000313" key="3">
    <source>
        <dbReference type="Proteomes" id="UP001174136"/>
    </source>
</evidence>
<dbReference type="PANTHER" id="PTHR24401">
    <property type="entry name" value="SI:CH211-243P7.3-RELATED"/>
    <property type="match status" value="1"/>
</dbReference>
<protein>
    <recommendedName>
        <fullName evidence="1">DUF6729 domain-containing protein</fullName>
    </recommendedName>
</protein>
<dbReference type="Pfam" id="PF20499">
    <property type="entry name" value="DUF6729"/>
    <property type="match status" value="1"/>
</dbReference>
<gene>
    <name evidence="2" type="ORF">N1851_004054</name>
</gene>
<organism evidence="2 3">
    <name type="scientific">Merluccius polli</name>
    <name type="common">Benguela hake</name>
    <name type="synonym">Merluccius cadenati</name>
    <dbReference type="NCBI Taxonomy" id="89951"/>
    <lineage>
        <taxon>Eukaryota</taxon>
        <taxon>Metazoa</taxon>
        <taxon>Chordata</taxon>
        <taxon>Craniata</taxon>
        <taxon>Vertebrata</taxon>
        <taxon>Euteleostomi</taxon>
        <taxon>Actinopterygii</taxon>
        <taxon>Neopterygii</taxon>
        <taxon>Teleostei</taxon>
        <taxon>Neoteleostei</taxon>
        <taxon>Acanthomorphata</taxon>
        <taxon>Zeiogadaria</taxon>
        <taxon>Gadariae</taxon>
        <taxon>Gadiformes</taxon>
        <taxon>Gadoidei</taxon>
        <taxon>Merlucciidae</taxon>
        <taxon>Merluccius</taxon>
    </lineage>
</organism>
<evidence type="ECO:0000313" key="2">
    <source>
        <dbReference type="EMBL" id="KAK0153862.1"/>
    </source>
</evidence>
<accession>A0AA47PBY3</accession>
<dbReference type="EMBL" id="JAOPHQ010000614">
    <property type="protein sequence ID" value="KAK0153862.1"/>
    <property type="molecule type" value="Genomic_DNA"/>
</dbReference>
<dbReference type="AlphaFoldDB" id="A0AA47PBY3"/>
<comment type="caution">
    <text evidence="2">The sequence shown here is derived from an EMBL/GenBank/DDBJ whole genome shotgun (WGS) entry which is preliminary data.</text>
</comment>
<keyword evidence="3" id="KW-1185">Reference proteome</keyword>
<sequence length="220" mass="24788">MDAQLSGVDCQTACSTDSASLQCARLPESWRTALTGEEQEWIGRELFQPDSKGRTTLTTDLKLWWYPPQPRPTTRLTSCLLRMSAVPLDAPASVGGVRPTCCNKALTKCGLYRTIRRVLDIDGWYLMATEYLECRRCKKKVAAWSQEVVGQLGEGHRAQFPAILTYKALRVDGCRAHYGWLLLVYCHDILSRLEDVKARVTSIFGTILKMDSTKRVNVVQ</sequence>
<dbReference type="PANTHER" id="PTHR24401:SF29">
    <property type="entry name" value="SI:CH211-243P7.3-RELATED"/>
    <property type="match status" value="1"/>
</dbReference>
<dbReference type="InterPro" id="IPR046616">
    <property type="entry name" value="DUF6729"/>
</dbReference>
<evidence type="ECO:0000259" key="1">
    <source>
        <dbReference type="Pfam" id="PF20499"/>
    </source>
</evidence>
<feature type="domain" description="DUF6729" evidence="1">
    <location>
        <begin position="30"/>
        <end position="167"/>
    </location>
</feature>
<name>A0AA47PBY3_MERPO</name>
<dbReference type="Proteomes" id="UP001174136">
    <property type="component" value="Unassembled WGS sequence"/>
</dbReference>
<reference evidence="2" key="1">
    <citation type="journal article" date="2023" name="Front. Mar. Sci.">
        <title>A new Merluccius polli reference genome to investigate the effects of global change in West African waters.</title>
        <authorList>
            <person name="Mateo J.L."/>
            <person name="Blanco-Fernandez C."/>
            <person name="Garcia-Vazquez E."/>
            <person name="Machado-Schiaffino G."/>
        </authorList>
    </citation>
    <scope>NUCLEOTIDE SEQUENCE</scope>
    <source>
        <strain evidence="2">C29</strain>
        <tissue evidence="2">Fin</tissue>
    </source>
</reference>